<proteinExistence type="predicted"/>
<feature type="compositionally biased region" description="Basic and acidic residues" evidence="1">
    <location>
        <begin position="158"/>
        <end position="167"/>
    </location>
</feature>
<accession>A0ABP0BG89</accession>
<dbReference type="EMBL" id="CAWUHC010000024">
    <property type="protein sequence ID" value="CAK7218605.1"/>
    <property type="molecule type" value="Genomic_DNA"/>
</dbReference>
<evidence type="ECO:0000256" key="1">
    <source>
        <dbReference type="SAM" id="MobiDB-lite"/>
    </source>
</evidence>
<evidence type="ECO:0000313" key="2">
    <source>
        <dbReference type="EMBL" id="CAK7218605.1"/>
    </source>
</evidence>
<name>A0ABP0BG89_9PEZI</name>
<protein>
    <submittedName>
        <fullName evidence="2">Uncharacterized protein</fullName>
    </submittedName>
</protein>
<organism evidence="2 3">
    <name type="scientific">Sporothrix bragantina</name>
    <dbReference type="NCBI Taxonomy" id="671064"/>
    <lineage>
        <taxon>Eukaryota</taxon>
        <taxon>Fungi</taxon>
        <taxon>Dikarya</taxon>
        <taxon>Ascomycota</taxon>
        <taxon>Pezizomycotina</taxon>
        <taxon>Sordariomycetes</taxon>
        <taxon>Sordariomycetidae</taxon>
        <taxon>Ophiostomatales</taxon>
        <taxon>Ophiostomataceae</taxon>
        <taxon>Sporothrix</taxon>
    </lineage>
</organism>
<feature type="region of interest" description="Disordered" evidence="1">
    <location>
        <begin position="146"/>
        <end position="220"/>
    </location>
</feature>
<comment type="caution">
    <text evidence="2">The sequence shown here is derived from an EMBL/GenBank/DDBJ whole genome shotgun (WGS) entry which is preliminary data.</text>
</comment>
<sequence>MQYTVFYTKRLRDPWDGTFAGRITRTKSFLDKRKANKHAESLLPKSRSIVARMELDYGFESSGRDGMFYSRVQYTDGTFVYIYVDREEQEYGSVNLDELHGKSVNLHYEQLRLSPRYDVFVFLRKKIDKNDGTFVIYKFDETPKIPAMEFEEDDDSDDGLKNGEKPGGDVGGSGDQVEDIEAHEDNDPADADLFGSPKDNIQDVEDQDEAQCSLSPSVEEQLEHTITERIQGKEDGDSDVDFHSKPLFQVKWFDPNSVKENNVTACTCSYTWKWDGQTTIRGDNNSFDAVDFVVCTNQYPSVFEMRVNNFMGPSNLTLFMSHFYKDSTLWGAPYLYAQTWAMPNLSLSLQDSSDLYRNYTNVGPILANITGLQG</sequence>
<gene>
    <name evidence="2" type="ORF">SBRCBS47491_003561</name>
</gene>
<dbReference type="Proteomes" id="UP001642406">
    <property type="component" value="Unassembled WGS sequence"/>
</dbReference>
<feature type="compositionally biased region" description="Acidic residues" evidence="1">
    <location>
        <begin position="176"/>
        <end position="190"/>
    </location>
</feature>
<keyword evidence="3" id="KW-1185">Reference proteome</keyword>
<reference evidence="2 3" key="1">
    <citation type="submission" date="2024-01" db="EMBL/GenBank/DDBJ databases">
        <authorList>
            <person name="Allen C."/>
            <person name="Tagirdzhanova G."/>
        </authorList>
    </citation>
    <scope>NUCLEOTIDE SEQUENCE [LARGE SCALE GENOMIC DNA]</scope>
</reference>
<evidence type="ECO:0000313" key="3">
    <source>
        <dbReference type="Proteomes" id="UP001642406"/>
    </source>
</evidence>